<dbReference type="AlphaFoldDB" id="A0A1M5BNN7"/>
<dbReference type="OrthoDB" id="9788336at2"/>
<protein>
    <recommendedName>
        <fullName evidence="6 7">Large ribosomal subunit protein bL9</fullName>
    </recommendedName>
</protein>
<dbReference type="GO" id="GO:1990904">
    <property type="term" value="C:ribonucleoprotein complex"/>
    <property type="evidence" value="ECO:0007669"/>
    <property type="project" value="UniProtKB-KW"/>
</dbReference>
<evidence type="ECO:0000256" key="2">
    <source>
        <dbReference type="ARBA" id="ARBA00022730"/>
    </source>
</evidence>
<dbReference type="PROSITE" id="PS00651">
    <property type="entry name" value="RIBOSOMAL_L9"/>
    <property type="match status" value="1"/>
</dbReference>
<dbReference type="HAMAP" id="MF_00503">
    <property type="entry name" value="Ribosomal_bL9"/>
    <property type="match status" value="1"/>
</dbReference>
<keyword evidence="11" id="KW-1185">Reference proteome</keyword>
<gene>
    <name evidence="7" type="primary">rplI</name>
    <name evidence="10" type="ORF">SAMN02745133_02639</name>
</gene>
<dbReference type="GO" id="GO:0006412">
    <property type="term" value="P:translation"/>
    <property type="evidence" value="ECO:0007669"/>
    <property type="project" value="UniProtKB-UniRule"/>
</dbReference>
<dbReference type="InterPro" id="IPR036791">
    <property type="entry name" value="Ribosomal_bL9_C_sf"/>
</dbReference>
<dbReference type="InterPro" id="IPR020070">
    <property type="entry name" value="Ribosomal_bL9_N"/>
</dbReference>
<dbReference type="NCBIfam" id="TIGR00158">
    <property type="entry name" value="L9"/>
    <property type="match status" value="1"/>
</dbReference>
<keyword evidence="3 7" id="KW-0694">RNA-binding</keyword>
<evidence type="ECO:0000313" key="10">
    <source>
        <dbReference type="EMBL" id="SHF43837.1"/>
    </source>
</evidence>
<evidence type="ECO:0000256" key="7">
    <source>
        <dbReference type="HAMAP-Rule" id="MF_00503"/>
    </source>
</evidence>
<dbReference type="PANTHER" id="PTHR21368">
    <property type="entry name" value="50S RIBOSOMAL PROTEIN L9"/>
    <property type="match status" value="1"/>
</dbReference>
<keyword evidence="4 7" id="KW-0689">Ribosomal protein</keyword>
<dbReference type="Pfam" id="PF01281">
    <property type="entry name" value="Ribosomal_L9_N"/>
    <property type="match status" value="1"/>
</dbReference>
<sequence>MQVVLLQDVAKLGKKGDIVNVTEGYARNFLFPRNLASPASQGKLKEIQNQKQTQAAKKQKEEEQARELAAKINDLTVVLKAKVGDAGRLFGAISNKDIADGLKAQHGYDIDKKKIVLKEPIKTLGNHKITVKIHPVAQAEINVNVVAVE</sequence>
<organism evidence="10 11">
    <name type="scientific">Desulforamulus putei DSM 12395</name>
    <dbReference type="NCBI Taxonomy" id="1121429"/>
    <lineage>
        <taxon>Bacteria</taxon>
        <taxon>Bacillati</taxon>
        <taxon>Bacillota</taxon>
        <taxon>Clostridia</taxon>
        <taxon>Eubacteriales</taxon>
        <taxon>Peptococcaceae</taxon>
        <taxon>Desulforamulus</taxon>
    </lineage>
</organism>
<evidence type="ECO:0000256" key="1">
    <source>
        <dbReference type="ARBA" id="ARBA00010605"/>
    </source>
</evidence>
<dbReference type="SUPFAM" id="SSF55653">
    <property type="entry name" value="Ribosomal protein L9 C-domain"/>
    <property type="match status" value="1"/>
</dbReference>
<dbReference type="InterPro" id="IPR020594">
    <property type="entry name" value="Ribosomal_bL9_bac/chp"/>
</dbReference>
<keyword evidence="2 7" id="KW-0699">rRNA-binding</keyword>
<evidence type="ECO:0000313" key="11">
    <source>
        <dbReference type="Proteomes" id="UP000184148"/>
    </source>
</evidence>
<dbReference type="GO" id="GO:0003735">
    <property type="term" value="F:structural constituent of ribosome"/>
    <property type="evidence" value="ECO:0007669"/>
    <property type="project" value="InterPro"/>
</dbReference>
<dbReference type="STRING" id="1121429.SAMN02745133_02639"/>
<dbReference type="InterPro" id="IPR036935">
    <property type="entry name" value="Ribosomal_bL9_N_sf"/>
</dbReference>
<dbReference type="Gene3D" id="3.40.5.10">
    <property type="entry name" value="Ribosomal protein L9, N-terminal domain"/>
    <property type="match status" value="1"/>
</dbReference>
<evidence type="ECO:0000256" key="6">
    <source>
        <dbReference type="ARBA" id="ARBA00035292"/>
    </source>
</evidence>
<evidence type="ECO:0000256" key="4">
    <source>
        <dbReference type="ARBA" id="ARBA00022980"/>
    </source>
</evidence>
<dbReference type="Gene3D" id="3.10.430.100">
    <property type="entry name" value="Ribosomal protein L9, C-terminal domain"/>
    <property type="match status" value="1"/>
</dbReference>
<reference evidence="11" key="1">
    <citation type="submission" date="2016-11" db="EMBL/GenBank/DDBJ databases">
        <authorList>
            <person name="Varghese N."/>
            <person name="Submissions S."/>
        </authorList>
    </citation>
    <scope>NUCLEOTIDE SEQUENCE [LARGE SCALE GENOMIC DNA]</scope>
    <source>
        <strain evidence="11">DSM 12395</strain>
    </source>
</reference>
<dbReference type="RefSeq" id="WP_073239845.1">
    <property type="nucleotide sequence ID" value="NZ_FQUY01000024.1"/>
</dbReference>
<dbReference type="GO" id="GO:0019843">
    <property type="term" value="F:rRNA binding"/>
    <property type="evidence" value="ECO:0007669"/>
    <property type="project" value="UniProtKB-UniRule"/>
</dbReference>
<dbReference type="InterPro" id="IPR020069">
    <property type="entry name" value="Ribosomal_bL9_C"/>
</dbReference>
<dbReference type="SUPFAM" id="SSF55658">
    <property type="entry name" value="L9 N-domain-like"/>
    <property type="match status" value="1"/>
</dbReference>
<feature type="region of interest" description="Disordered" evidence="8">
    <location>
        <begin position="41"/>
        <end position="62"/>
    </location>
</feature>
<evidence type="ECO:0000256" key="5">
    <source>
        <dbReference type="ARBA" id="ARBA00023274"/>
    </source>
</evidence>
<dbReference type="InterPro" id="IPR009027">
    <property type="entry name" value="Ribosomal_bL9/RNase_H1_N"/>
</dbReference>
<dbReference type="EMBL" id="FQUY01000024">
    <property type="protein sequence ID" value="SHF43837.1"/>
    <property type="molecule type" value="Genomic_DNA"/>
</dbReference>
<comment type="function">
    <text evidence="7">Binds to the 23S rRNA.</text>
</comment>
<keyword evidence="5 7" id="KW-0687">Ribonucleoprotein</keyword>
<feature type="domain" description="Ribosomal protein L9" evidence="9">
    <location>
        <begin position="13"/>
        <end position="40"/>
    </location>
</feature>
<accession>A0A1M5BNN7</accession>
<evidence type="ECO:0000259" key="9">
    <source>
        <dbReference type="PROSITE" id="PS00651"/>
    </source>
</evidence>
<name>A0A1M5BNN7_9FIRM</name>
<evidence type="ECO:0000256" key="8">
    <source>
        <dbReference type="SAM" id="MobiDB-lite"/>
    </source>
</evidence>
<proteinExistence type="inferred from homology"/>
<dbReference type="Proteomes" id="UP000184148">
    <property type="component" value="Unassembled WGS sequence"/>
</dbReference>
<dbReference type="GO" id="GO:0005840">
    <property type="term" value="C:ribosome"/>
    <property type="evidence" value="ECO:0007669"/>
    <property type="project" value="UniProtKB-KW"/>
</dbReference>
<comment type="similarity">
    <text evidence="1 7">Belongs to the bacterial ribosomal protein bL9 family.</text>
</comment>
<dbReference type="InterPro" id="IPR000244">
    <property type="entry name" value="Ribosomal_bL9"/>
</dbReference>
<evidence type="ECO:0000256" key="3">
    <source>
        <dbReference type="ARBA" id="ARBA00022884"/>
    </source>
</evidence>
<dbReference type="Pfam" id="PF03948">
    <property type="entry name" value="Ribosomal_L9_C"/>
    <property type="match status" value="1"/>
</dbReference>